<evidence type="ECO:0000256" key="1">
    <source>
        <dbReference type="SAM" id="Phobius"/>
    </source>
</evidence>
<keyword evidence="1" id="KW-0812">Transmembrane</keyword>
<evidence type="ECO:0000313" key="2">
    <source>
        <dbReference type="EMBL" id="VFJ49158.1"/>
    </source>
</evidence>
<organism evidence="2">
    <name type="scientific">Candidatus Kentrum sp. FW</name>
    <dbReference type="NCBI Taxonomy" id="2126338"/>
    <lineage>
        <taxon>Bacteria</taxon>
        <taxon>Pseudomonadati</taxon>
        <taxon>Pseudomonadota</taxon>
        <taxon>Gammaproteobacteria</taxon>
        <taxon>Candidatus Kentrum</taxon>
    </lineage>
</organism>
<feature type="transmembrane region" description="Helical" evidence="1">
    <location>
        <begin position="148"/>
        <end position="176"/>
    </location>
</feature>
<gene>
    <name evidence="2" type="ORF">BECKFW1821A_GA0114235_102210</name>
</gene>
<reference evidence="2" key="1">
    <citation type="submission" date="2019-02" db="EMBL/GenBank/DDBJ databases">
        <authorList>
            <person name="Gruber-Vodicka R. H."/>
            <person name="Seah K. B. B."/>
        </authorList>
    </citation>
    <scope>NUCLEOTIDE SEQUENCE</scope>
    <source>
        <strain evidence="2">BECK_BZ15</strain>
    </source>
</reference>
<dbReference type="AlphaFoldDB" id="A0A450SAQ0"/>
<feature type="transmembrane region" description="Helical" evidence="1">
    <location>
        <begin position="111"/>
        <end position="128"/>
    </location>
</feature>
<keyword evidence="1" id="KW-1133">Transmembrane helix</keyword>
<name>A0A450SAQ0_9GAMM</name>
<proteinExistence type="predicted"/>
<feature type="transmembrane region" description="Helical" evidence="1">
    <location>
        <begin position="78"/>
        <end position="99"/>
    </location>
</feature>
<feature type="transmembrane region" description="Helical" evidence="1">
    <location>
        <begin position="208"/>
        <end position="233"/>
    </location>
</feature>
<protein>
    <submittedName>
        <fullName evidence="2">Uncharacterized protein</fullName>
    </submittedName>
</protein>
<dbReference type="EMBL" id="CAADEW010000022">
    <property type="protein sequence ID" value="VFJ49158.1"/>
    <property type="molecule type" value="Genomic_DNA"/>
</dbReference>
<keyword evidence="1" id="KW-0472">Membrane</keyword>
<sequence>MNTLSILAGLFFLLAALAAFLDSYLSDQKVDEVRLAILAWWKGFQQQRPTHLAQQASLEFVRLFDAMYGERHFSWKTIWRSLVFSTFGFFVVVLICELIEPGYIPDVIDRGLFYSLFIGNLIADYFSLLETRFVLKRCANSRSVLLPVWLVLDVLASYLIYIFIGLGFVALLFGLLAGEGFEWFYRLFQLDFHINVLSHFTDIQNATAFVYSTFFTSFIFYLFIISSFLIRLLQPIQFMLLPAMRWVSISRNLIKSFVGIAGGMAFSLEAMKRLFPDIGR</sequence>
<accession>A0A450SAQ0</accession>